<dbReference type="EMBL" id="FPBO01000055">
    <property type="protein sequence ID" value="SFV16825.1"/>
    <property type="molecule type" value="Genomic_DNA"/>
</dbReference>
<organism evidence="1 2">
    <name type="scientific">Pseudoduganella namucuonensis</name>
    <dbReference type="NCBI Taxonomy" id="1035707"/>
    <lineage>
        <taxon>Bacteria</taxon>
        <taxon>Pseudomonadati</taxon>
        <taxon>Pseudomonadota</taxon>
        <taxon>Betaproteobacteria</taxon>
        <taxon>Burkholderiales</taxon>
        <taxon>Oxalobacteraceae</taxon>
        <taxon>Telluria group</taxon>
        <taxon>Pseudoduganella</taxon>
    </lineage>
</organism>
<sequence length="71" mass="7891">MAITTKEIPRIYRYNGIELPAPPGMAPRDVRDLHSAIYPELISAEIVVADELVGGAQEITFRRNVGTKGRR</sequence>
<name>A0A1I7M4H0_9BURK</name>
<dbReference type="NCBIfam" id="TIGR03738">
    <property type="entry name" value="PRTRC_C"/>
    <property type="match status" value="1"/>
</dbReference>
<dbReference type="Proteomes" id="UP000199391">
    <property type="component" value="Unassembled WGS sequence"/>
</dbReference>
<protein>
    <submittedName>
        <fullName evidence="1">PRTRC system protein C</fullName>
    </submittedName>
</protein>
<dbReference type="RefSeq" id="WP_093561060.1">
    <property type="nucleotide sequence ID" value="NZ_FPBO01000055.1"/>
</dbReference>
<dbReference type="InterPro" id="IPR022289">
    <property type="entry name" value="PRTRC_protein-C"/>
</dbReference>
<evidence type="ECO:0000313" key="1">
    <source>
        <dbReference type="EMBL" id="SFV16825.1"/>
    </source>
</evidence>
<dbReference type="Pfam" id="PF14454">
    <property type="entry name" value="Prok_Ub"/>
    <property type="match status" value="1"/>
</dbReference>
<gene>
    <name evidence="1" type="ORF">SAMN05216552_105538</name>
</gene>
<keyword evidence="2" id="KW-1185">Reference proteome</keyword>
<evidence type="ECO:0000313" key="2">
    <source>
        <dbReference type="Proteomes" id="UP000199391"/>
    </source>
</evidence>
<accession>A0A1I7M4H0</accession>
<proteinExistence type="predicted"/>
<dbReference type="AlphaFoldDB" id="A0A1I7M4H0"/>
<reference evidence="2" key="1">
    <citation type="submission" date="2016-10" db="EMBL/GenBank/DDBJ databases">
        <authorList>
            <person name="Varghese N."/>
            <person name="Submissions S."/>
        </authorList>
    </citation>
    <scope>NUCLEOTIDE SEQUENCE [LARGE SCALE GENOMIC DNA]</scope>
    <source>
        <strain evidence="2">CGMCC 1.11014</strain>
    </source>
</reference>
<dbReference type="OrthoDB" id="71754at2"/>
<dbReference type="STRING" id="1035707.SAMN05216552_105538"/>
<dbReference type="InterPro" id="IPR032866">
    <property type="entry name" value="Prok_Ub"/>
</dbReference>